<dbReference type="GO" id="GO:0019888">
    <property type="term" value="F:protein phosphatase regulator activity"/>
    <property type="evidence" value="ECO:0007669"/>
    <property type="project" value="InterPro"/>
</dbReference>
<keyword evidence="3 4" id="KW-0677">Repeat</keyword>
<name>A0A7S2TQL6_9EUKA</name>
<dbReference type="SMART" id="SM00320">
    <property type="entry name" value="WD40"/>
    <property type="match status" value="4"/>
</dbReference>
<evidence type="ECO:0000256" key="1">
    <source>
        <dbReference type="ARBA" id="ARBA00008259"/>
    </source>
</evidence>
<evidence type="ECO:0000313" key="6">
    <source>
        <dbReference type="EMBL" id="CAD9762704.1"/>
    </source>
</evidence>
<evidence type="ECO:0000256" key="4">
    <source>
        <dbReference type="RuleBase" id="RU331113"/>
    </source>
</evidence>
<dbReference type="GO" id="GO:0000159">
    <property type="term" value="C:protein phosphatase type 2A complex"/>
    <property type="evidence" value="ECO:0007669"/>
    <property type="project" value="UniProtKB-UniRule"/>
</dbReference>
<dbReference type="Gene3D" id="2.130.10.10">
    <property type="entry name" value="YVTN repeat-like/Quinoprotein amine dehydrogenase"/>
    <property type="match status" value="2"/>
</dbReference>
<comment type="similarity">
    <text evidence="1 4">Belongs to the phosphatase 2A regulatory subunit B family.</text>
</comment>
<protein>
    <recommendedName>
        <fullName evidence="4">Serine/threonine-protein phosphatase 2A 55 kDa regulatory subunit B</fullName>
    </recommendedName>
</protein>
<dbReference type="SUPFAM" id="SSF50978">
    <property type="entry name" value="WD40 repeat-like"/>
    <property type="match status" value="1"/>
</dbReference>
<feature type="region of interest" description="Disordered" evidence="5">
    <location>
        <begin position="620"/>
        <end position="642"/>
    </location>
</feature>
<feature type="region of interest" description="Disordered" evidence="5">
    <location>
        <begin position="128"/>
        <end position="150"/>
    </location>
</feature>
<accession>A0A7S2TQL6</accession>
<sequence>MAWASSVQEWKIIRLMVPSEAEWERLRKNLPDGDVKSRSSKAKLTRRDSLVEIIEAKRPILERFGPDCKRIWQRRNAISTTVLSPAELRFFRHRHDMARKAIESKGNSKKKAMLLSCVEDQDLPPFPERIPGLDNVSHSEKSRASVSRSGSRISQSRSCIIERLREEENGFVETIEDITDFHEMSKQEAPKKRYNPKRKARRKSMAEVKQAMAGQAGKIEKKKEWKFVQAIGPDEVTVNASPNQDDFVTHLKLDPTGNCIAIGDSQGRIGIFDSSRNQGSVGDPYQFFEEFVSHESDFDTLYSRRIPRNVIALEWLRRYSQNMHLLASNEKTIKLWRLKEMQTDNGYTQICPSLARSFEKGHQRFFIHSISALSDGETFLSSDELALNMWHLERGDSCYQLNDAADMTTDTVEINRIITSAKACPTNCYRFFYATSLSEVNICDLRLRCRQDKPAQTLICSADVKGVSEEVRRELECITDADFSECGRYIVTKQFTGVQIWDLRRTSEPFKRVSTCDTDQSLFDEMCTSGCLVDDFRVVCDRNATGFVTGTYDNYFIIYDVKNDQKHYLQARHQYDQKQSELPEMEEYTKKVLHVDWHKHRDIVTAASAHSVYVYQQVGTTDTEDGSRSRGAESGARLLNAG</sequence>
<evidence type="ECO:0000256" key="5">
    <source>
        <dbReference type="SAM" id="MobiDB-lite"/>
    </source>
</evidence>
<keyword evidence="2 4" id="KW-0853">WD repeat</keyword>
<dbReference type="InterPro" id="IPR015943">
    <property type="entry name" value="WD40/YVTN_repeat-like_dom_sf"/>
</dbReference>
<gene>
    <name evidence="6" type="ORF">LSP00402_LOCUS9298</name>
</gene>
<proteinExistence type="inferred from homology"/>
<dbReference type="InterPro" id="IPR000009">
    <property type="entry name" value="PP2A_PR55"/>
</dbReference>
<evidence type="ECO:0000256" key="3">
    <source>
        <dbReference type="ARBA" id="ARBA00022737"/>
    </source>
</evidence>
<dbReference type="PANTHER" id="PTHR11871">
    <property type="entry name" value="PROTEIN PHOSPHATASE PP2A REGULATORY SUBUNIT B"/>
    <property type="match status" value="1"/>
</dbReference>
<dbReference type="PRINTS" id="PR00600">
    <property type="entry name" value="PP2APR55"/>
</dbReference>
<dbReference type="InterPro" id="IPR036322">
    <property type="entry name" value="WD40_repeat_dom_sf"/>
</dbReference>
<dbReference type="InterPro" id="IPR001680">
    <property type="entry name" value="WD40_rpt"/>
</dbReference>
<evidence type="ECO:0000256" key="2">
    <source>
        <dbReference type="ARBA" id="ARBA00022574"/>
    </source>
</evidence>
<dbReference type="AlphaFoldDB" id="A0A7S2TQL6"/>
<dbReference type="EMBL" id="HBHP01014951">
    <property type="protein sequence ID" value="CAD9762704.1"/>
    <property type="molecule type" value="Transcribed_RNA"/>
</dbReference>
<organism evidence="6">
    <name type="scientific">Lotharella oceanica</name>
    <dbReference type="NCBI Taxonomy" id="641309"/>
    <lineage>
        <taxon>Eukaryota</taxon>
        <taxon>Sar</taxon>
        <taxon>Rhizaria</taxon>
        <taxon>Cercozoa</taxon>
        <taxon>Chlorarachniophyceae</taxon>
        <taxon>Lotharella</taxon>
    </lineage>
</organism>
<reference evidence="6" key="1">
    <citation type="submission" date="2021-01" db="EMBL/GenBank/DDBJ databases">
        <authorList>
            <person name="Corre E."/>
            <person name="Pelletier E."/>
            <person name="Niang G."/>
            <person name="Scheremetjew M."/>
            <person name="Finn R."/>
            <person name="Kale V."/>
            <person name="Holt S."/>
            <person name="Cochrane G."/>
            <person name="Meng A."/>
            <person name="Brown T."/>
            <person name="Cohen L."/>
        </authorList>
    </citation>
    <scope>NUCLEOTIDE SEQUENCE</scope>
    <source>
        <strain evidence="6">CCMP622</strain>
    </source>
</reference>